<dbReference type="PANTHER" id="PTHR14499:SF144">
    <property type="entry name" value="POTASSIUM CHANNEL TETRAMERISATION-TYPE BTB DOMAIN-CONTAINING PROTEIN"/>
    <property type="match status" value="1"/>
</dbReference>
<dbReference type="Proteomes" id="UP000887568">
    <property type="component" value="Unplaced"/>
</dbReference>
<dbReference type="GeneID" id="119725025"/>
<dbReference type="InterPro" id="IPR000210">
    <property type="entry name" value="BTB/POZ_dom"/>
</dbReference>
<name>A0A913ZKK2_PATMI</name>
<keyword evidence="1" id="KW-0732">Signal</keyword>
<sequence length="257" mass="29815">MLFKCCVWTIGTLVVIELFSNSFFEAEGCSSAGIPNEKTDGIVKLDVGGCLYTTTRSTMTRYPDSMLAAMFTNELDNSVRDVNGAYVLDRDGPIFRYVLNFLRQGKLILPEDFKEWDLLATEADFYQVGALVEAVKAEKYRRVIPEDETKNFEYIKLNACVNVSYTYTYTGSMYLQWSWPLEEFFRVHSRECRQNHGNYTLNLPPDIKTNVHEDFERRKVAIFKDILRDGFRLRGRSYTFNPDGIKEFKWTFAHVAP</sequence>
<dbReference type="RefSeq" id="XP_038052318.1">
    <property type="nucleotide sequence ID" value="XM_038196390.1"/>
</dbReference>
<dbReference type="InterPro" id="IPR003131">
    <property type="entry name" value="T1-type_BTB"/>
</dbReference>
<protein>
    <recommendedName>
        <fullName evidence="2">BTB domain-containing protein</fullName>
    </recommendedName>
</protein>
<feature type="chain" id="PRO_5037872297" description="BTB domain-containing protein" evidence="1">
    <location>
        <begin position="27"/>
        <end position="257"/>
    </location>
</feature>
<dbReference type="Pfam" id="PF02214">
    <property type="entry name" value="BTB_2"/>
    <property type="match status" value="1"/>
</dbReference>
<evidence type="ECO:0000313" key="4">
    <source>
        <dbReference type="Proteomes" id="UP000887568"/>
    </source>
</evidence>
<dbReference type="Gene3D" id="3.30.710.10">
    <property type="entry name" value="Potassium Channel Kv1.1, Chain A"/>
    <property type="match status" value="1"/>
</dbReference>
<accession>A0A913ZKK2</accession>
<evidence type="ECO:0000256" key="1">
    <source>
        <dbReference type="SAM" id="SignalP"/>
    </source>
</evidence>
<organism evidence="3 4">
    <name type="scientific">Patiria miniata</name>
    <name type="common">Bat star</name>
    <name type="synonym">Asterina miniata</name>
    <dbReference type="NCBI Taxonomy" id="46514"/>
    <lineage>
        <taxon>Eukaryota</taxon>
        <taxon>Metazoa</taxon>
        <taxon>Echinodermata</taxon>
        <taxon>Eleutherozoa</taxon>
        <taxon>Asterozoa</taxon>
        <taxon>Asteroidea</taxon>
        <taxon>Valvatacea</taxon>
        <taxon>Valvatida</taxon>
        <taxon>Asterinidae</taxon>
        <taxon>Patiria</taxon>
    </lineage>
</organism>
<keyword evidence="4" id="KW-1185">Reference proteome</keyword>
<evidence type="ECO:0000313" key="3">
    <source>
        <dbReference type="EnsemblMetazoa" id="XP_038052318.1"/>
    </source>
</evidence>
<dbReference type="PANTHER" id="PTHR14499">
    <property type="entry name" value="POTASSIUM CHANNEL TETRAMERIZATION DOMAIN-CONTAINING"/>
    <property type="match status" value="1"/>
</dbReference>
<dbReference type="SUPFAM" id="SSF54695">
    <property type="entry name" value="POZ domain"/>
    <property type="match status" value="1"/>
</dbReference>
<dbReference type="EnsemblMetazoa" id="XM_038196390.1">
    <property type="protein sequence ID" value="XP_038052318.1"/>
    <property type="gene ID" value="LOC119725025"/>
</dbReference>
<dbReference type="GO" id="GO:0051260">
    <property type="term" value="P:protein homooligomerization"/>
    <property type="evidence" value="ECO:0007669"/>
    <property type="project" value="InterPro"/>
</dbReference>
<dbReference type="SMART" id="SM00225">
    <property type="entry name" value="BTB"/>
    <property type="match status" value="1"/>
</dbReference>
<reference evidence="3" key="1">
    <citation type="submission" date="2022-11" db="UniProtKB">
        <authorList>
            <consortium name="EnsemblMetazoa"/>
        </authorList>
    </citation>
    <scope>IDENTIFICATION</scope>
</reference>
<dbReference type="OMA" id="EITTRHR"/>
<feature type="signal peptide" evidence="1">
    <location>
        <begin position="1"/>
        <end position="26"/>
    </location>
</feature>
<feature type="domain" description="BTB" evidence="2">
    <location>
        <begin position="39"/>
        <end position="111"/>
    </location>
</feature>
<dbReference type="PROSITE" id="PS50097">
    <property type="entry name" value="BTB"/>
    <property type="match status" value="1"/>
</dbReference>
<dbReference type="OrthoDB" id="2414723at2759"/>
<evidence type="ECO:0000259" key="2">
    <source>
        <dbReference type="PROSITE" id="PS50097"/>
    </source>
</evidence>
<dbReference type="AlphaFoldDB" id="A0A913ZKK2"/>
<dbReference type="InterPro" id="IPR011333">
    <property type="entry name" value="SKP1/BTB/POZ_sf"/>
</dbReference>
<proteinExistence type="predicted"/>